<keyword evidence="3" id="KW-1185">Reference proteome</keyword>
<evidence type="ECO:0000256" key="1">
    <source>
        <dbReference type="SAM" id="Phobius"/>
    </source>
</evidence>
<sequence length="144" mass="16549">MMGSWAAYRQAIPALSSLTSRLNGMLTRYKSRRIEIGLFYLAPRMIDSRGLTVRTHLDNKSDFLKELWRKRRHEQKMRRNKQEMISTVVPASPAKESIIVGTLRLCGIRHVLVTVTALACLIVLLRKYSIRPKKNITLASLEVK</sequence>
<organism evidence="2 3">
    <name type="scientific">Panicum virgatum</name>
    <name type="common">Blackwell switchgrass</name>
    <dbReference type="NCBI Taxonomy" id="38727"/>
    <lineage>
        <taxon>Eukaryota</taxon>
        <taxon>Viridiplantae</taxon>
        <taxon>Streptophyta</taxon>
        <taxon>Embryophyta</taxon>
        <taxon>Tracheophyta</taxon>
        <taxon>Spermatophyta</taxon>
        <taxon>Magnoliopsida</taxon>
        <taxon>Liliopsida</taxon>
        <taxon>Poales</taxon>
        <taxon>Poaceae</taxon>
        <taxon>PACMAD clade</taxon>
        <taxon>Panicoideae</taxon>
        <taxon>Panicodae</taxon>
        <taxon>Paniceae</taxon>
        <taxon>Panicinae</taxon>
        <taxon>Panicum</taxon>
        <taxon>Panicum sect. Hiantes</taxon>
    </lineage>
</organism>
<accession>A0A8T0QIZ0</accession>
<feature type="transmembrane region" description="Helical" evidence="1">
    <location>
        <begin position="107"/>
        <end position="125"/>
    </location>
</feature>
<reference evidence="2" key="1">
    <citation type="submission" date="2020-05" db="EMBL/GenBank/DDBJ databases">
        <title>WGS assembly of Panicum virgatum.</title>
        <authorList>
            <person name="Lovell J.T."/>
            <person name="Jenkins J."/>
            <person name="Shu S."/>
            <person name="Juenger T.E."/>
            <person name="Schmutz J."/>
        </authorList>
    </citation>
    <scope>NUCLEOTIDE SEQUENCE</scope>
    <source>
        <strain evidence="2">AP13</strain>
    </source>
</reference>
<proteinExistence type="predicted"/>
<dbReference type="Proteomes" id="UP000823388">
    <property type="component" value="Chromosome 7K"/>
</dbReference>
<evidence type="ECO:0000313" key="3">
    <source>
        <dbReference type="Proteomes" id="UP000823388"/>
    </source>
</evidence>
<comment type="caution">
    <text evidence="2">The sequence shown here is derived from an EMBL/GenBank/DDBJ whole genome shotgun (WGS) entry which is preliminary data.</text>
</comment>
<evidence type="ECO:0000313" key="2">
    <source>
        <dbReference type="EMBL" id="KAG2573108.1"/>
    </source>
</evidence>
<gene>
    <name evidence="2" type="ORF">PVAP13_7KG228265</name>
</gene>
<dbReference type="AlphaFoldDB" id="A0A8T0QIZ0"/>
<keyword evidence="1" id="KW-0812">Transmembrane</keyword>
<protein>
    <submittedName>
        <fullName evidence="2">Uncharacterized protein</fullName>
    </submittedName>
</protein>
<keyword evidence="1" id="KW-0472">Membrane</keyword>
<keyword evidence="1" id="KW-1133">Transmembrane helix</keyword>
<name>A0A8T0QIZ0_PANVG</name>
<dbReference type="EMBL" id="CM029049">
    <property type="protein sequence ID" value="KAG2573108.1"/>
    <property type="molecule type" value="Genomic_DNA"/>
</dbReference>